<feature type="compositionally biased region" description="Acidic residues" evidence="6">
    <location>
        <begin position="574"/>
        <end position="603"/>
    </location>
</feature>
<dbReference type="PROSITE" id="PS50082">
    <property type="entry name" value="WD_REPEATS_2"/>
    <property type="match status" value="1"/>
</dbReference>
<dbReference type="SUPFAM" id="SSF50978">
    <property type="entry name" value="WD40 repeat-like"/>
    <property type="match status" value="1"/>
</dbReference>
<evidence type="ECO:0000256" key="3">
    <source>
        <dbReference type="ARBA" id="ARBA00022737"/>
    </source>
</evidence>
<dbReference type="Gene3D" id="2.130.10.10">
    <property type="entry name" value="YVTN repeat-like/Quinoprotein amine dehydrogenase"/>
    <property type="match status" value="1"/>
</dbReference>
<dbReference type="Proteomes" id="UP000002605">
    <property type="component" value="Chromosome 4"/>
</dbReference>
<dbReference type="KEGG" id="cdu:CD36_41460"/>
<dbReference type="GO" id="GO:0006364">
    <property type="term" value="P:rRNA processing"/>
    <property type="evidence" value="ECO:0007669"/>
    <property type="project" value="InterPro"/>
</dbReference>
<evidence type="ECO:0000313" key="8">
    <source>
        <dbReference type="EMBL" id="CAX42026.1"/>
    </source>
</evidence>
<evidence type="ECO:0000256" key="6">
    <source>
        <dbReference type="SAM" id="MobiDB-lite"/>
    </source>
</evidence>
<evidence type="ECO:0000256" key="2">
    <source>
        <dbReference type="ARBA" id="ARBA00022574"/>
    </source>
</evidence>
<dbReference type="InterPro" id="IPR019775">
    <property type="entry name" value="WD40_repeat_CS"/>
</dbReference>
<evidence type="ECO:0000313" key="7">
    <source>
        <dbReference type="CGD" id="CAL0000159732"/>
    </source>
</evidence>
<dbReference type="RefSeq" id="XP_002419811.1">
    <property type="nucleotide sequence ID" value="XM_002419766.1"/>
</dbReference>
<dbReference type="OrthoDB" id="270624at2759"/>
<dbReference type="FunFam" id="2.130.10.10:FF:001189">
    <property type="entry name" value="Periodic tryptophan protein 1"/>
    <property type="match status" value="1"/>
</dbReference>
<feature type="coiled-coil region" evidence="5">
    <location>
        <begin position="24"/>
        <end position="58"/>
    </location>
</feature>
<evidence type="ECO:0000256" key="4">
    <source>
        <dbReference type="PROSITE-ProRule" id="PRU00221"/>
    </source>
</evidence>
<dbReference type="Pfam" id="PF00400">
    <property type="entry name" value="WD40"/>
    <property type="match status" value="1"/>
</dbReference>
<dbReference type="InterPro" id="IPR036322">
    <property type="entry name" value="WD40_repeat_dom_sf"/>
</dbReference>
<dbReference type="AlphaFoldDB" id="B9WFK7"/>
<keyword evidence="9" id="KW-1185">Reference proteome</keyword>
<keyword evidence="1" id="KW-0597">Phosphoprotein</keyword>
<evidence type="ECO:0000256" key="5">
    <source>
        <dbReference type="SAM" id="Coils"/>
    </source>
</evidence>
<dbReference type="InterPro" id="IPR001680">
    <property type="entry name" value="WD40_rpt"/>
</dbReference>
<dbReference type="PANTHER" id="PTHR14091:SF0">
    <property type="entry name" value="PERIODIC TRYPTOPHAN PROTEIN 1 HOMOLOG"/>
    <property type="match status" value="1"/>
</dbReference>
<gene>
    <name evidence="7" type="ordered locus">Cd36_41460</name>
    <name evidence="8" type="ORF">CD36_41460</name>
</gene>
<accession>B9WFK7</accession>
<dbReference type="HOGENOM" id="CLU_023867_0_1_1"/>
<dbReference type="InterPro" id="IPR015943">
    <property type="entry name" value="WD40/YVTN_repeat-like_dom_sf"/>
</dbReference>
<name>B9WFK7_CANDC</name>
<evidence type="ECO:0000256" key="1">
    <source>
        <dbReference type="ARBA" id="ARBA00022553"/>
    </source>
</evidence>
<dbReference type="InterPro" id="IPR044285">
    <property type="entry name" value="PWP1"/>
</dbReference>
<dbReference type="PROSITE" id="PS00678">
    <property type="entry name" value="WD_REPEATS_1"/>
    <property type="match status" value="1"/>
</dbReference>
<dbReference type="PROSITE" id="PS50294">
    <property type="entry name" value="WD_REPEATS_REGION"/>
    <property type="match status" value="1"/>
</dbReference>
<feature type="region of interest" description="Disordered" evidence="6">
    <location>
        <begin position="552"/>
        <end position="603"/>
    </location>
</feature>
<proteinExistence type="predicted"/>
<dbReference type="GeneID" id="8047606"/>
<keyword evidence="3" id="KW-0677">Repeat</keyword>
<dbReference type="CGD" id="CAL0000159732">
    <property type="gene designation" value="Cd36_41460"/>
</dbReference>
<protein>
    <submittedName>
        <fullName evidence="8">Periodic tryptophan (W) protein, putative</fullName>
    </submittedName>
</protein>
<dbReference type="GO" id="GO:0005634">
    <property type="term" value="C:nucleus"/>
    <property type="evidence" value="ECO:0007669"/>
    <property type="project" value="TreeGrafter"/>
</dbReference>
<organism evidence="8 9">
    <name type="scientific">Candida dubliniensis (strain CD36 / ATCC MYA-646 / CBS 7987 / NCPF 3949 / NRRL Y-17841)</name>
    <name type="common">Yeast</name>
    <dbReference type="NCBI Taxonomy" id="573826"/>
    <lineage>
        <taxon>Eukaryota</taxon>
        <taxon>Fungi</taxon>
        <taxon>Dikarya</taxon>
        <taxon>Ascomycota</taxon>
        <taxon>Saccharomycotina</taxon>
        <taxon>Pichiomycetes</taxon>
        <taxon>Debaryomycetaceae</taxon>
        <taxon>Candida/Lodderomyces clade</taxon>
        <taxon>Candida</taxon>
    </lineage>
</organism>
<dbReference type="EMBL" id="FM992691">
    <property type="protein sequence ID" value="CAX42026.1"/>
    <property type="molecule type" value="Genomic_DNA"/>
</dbReference>
<dbReference type="PANTHER" id="PTHR14091">
    <property type="entry name" value="PERIODIC TRYPTOPHAN PROTEIN 1"/>
    <property type="match status" value="1"/>
</dbReference>
<keyword evidence="5" id="KW-0175">Coiled coil</keyword>
<keyword evidence="2 4" id="KW-0853">WD repeat</keyword>
<dbReference type="eggNOG" id="KOG0270">
    <property type="taxonomic scope" value="Eukaryota"/>
</dbReference>
<feature type="repeat" description="WD" evidence="4">
    <location>
        <begin position="284"/>
        <end position="326"/>
    </location>
</feature>
<evidence type="ECO:0000313" key="9">
    <source>
        <dbReference type="Proteomes" id="UP000002605"/>
    </source>
</evidence>
<dbReference type="SMART" id="SM00320">
    <property type="entry name" value="WD40"/>
    <property type="match status" value="4"/>
</dbReference>
<reference evidence="8 9" key="1">
    <citation type="journal article" date="2009" name="Genome Res.">
        <title>Comparative genomics of the fungal pathogens Candida dubliniensis and Candida albicans.</title>
        <authorList>
            <person name="Jackson A.P."/>
            <person name="Gamble J.A."/>
            <person name="Yeomans T."/>
            <person name="Moran G.P."/>
            <person name="Saunders D."/>
            <person name="Harris D."/>
            <person name="Aslett M."/>
            <person name="Barrell J.F."/>
            <person name="Butler G."/>
            <person name="Citiulo F."/>
            <person name="Coleman D.C."/>
            <person name="de Groot P.W.J."/>
            <person name="Goodwin T.J."/>
            <person name="Quail M.A."/>
            <person name="McQuillan J."/>
            <person name="Munro C.A."/>
            <person name="Pain A."/>
            <person name="Poulter R.T."/>
            <person name="Rajandream M.A."/>
            <person name="Renauld H."/>
            <person name="Spiering M.J."/>
            <person name="Tivey A."/>
            <person name="Gow N.A.R."/>
            <person name="Barrell B."/>
            <person name="Sullivan D.J."/>
            <person name="Berriman M."/>
        </authorList>
    </citation>
    <scope>NUCLEOTIDE SEQUENCE [LARGE SCALE GENOMIC DNA]</scope>
    <source>
        <strain evidence="9">CD36 / ATCC MYA-646 / CBS 7987 / NCPF 3949 / NRRL Y-17841</strain>
    </source>
</reference>
<sequence>MISSSTWVPRGFAAEFPEKYELDDEEMERINAMANLEINDAKEQLAEIEAEAEAEKTSKTSKLAEQIELDDDLKEYDLENYDNDGNDDDNNLQDTKITMFPGLSNTDAKLLQDESGEGDKYLSLPTELDEQEEKKENQIYPTDNLVLATRTEDDISWLDIYIYDDGAGAPIGAEEEEEDKQDVDVANGMIRESNLYVHHDIMLPAFPLCVEWINYKPGQESSDNTTNIGNFAAIGTFDPQIEVWNLDFVDKAFPDIILGEPNKNSFIAKKNKKSKKKKGTQHITTHHVDAVLSLSHNKIHRSILASTSADKTVKLWDLNSGTAVCSFDKIHHNKTVSSSQWHSQEASILLTGGYDSTAAVTDVRISASESSSSDSSKHYSVVAGEEVENVRWDLSKPELFYAGTDNGNIYSFDIRQDSKPLWTLHAHDAGISSLDVNNYIPGMLITSAMGEKVVKLWKCPSSSDDNTNNKQGPSMVLSRDFGVGNVLTTSYAPDIEVAGNVVIGGITGGLKMWDAFSNSSVRNGFREELKVLQSNARQEAKKNGRASRIARKYNSNNNKEEIMTVEAGGLKDESDSDSDEGEDVPIEMQEEEEEDDDMSDDDL</sequence>
<dbReference type="FunFam" id="2.130.10.10:FF:002013">
    <property type="entry name" value="rRNA-processing protein"/>
    <property type="match status" value="1"/>
</dbReference>